<feature type="transmembrane region" description="Helical" evidence="1">
    <location>
        <begin position="6"/>
        <end position="24"/>
    </location>
</feature>
<feature type="transmembrane region" description="Helical" evidence="1">
    <location>
        <begin position="66"/>
        <end position="90"/>
    </location>
</feature>
<feature type="transmembrane region" description="Helical" evidence="1">
    <location>
        <begin position="102"/>
        <end position="126"/>
    </location>
</feature>
<keyword evidence="1" id="KW-0472">Membrane</keyword>
<evidence type="ECO:0000313" key="2">
    <source>
        <dbReference type="EMBL" id="AXR06946.1"/>
    </source>
</evidence>
<accession>A0A346NN39</accession>
<dbReference type="EMBL" id="CP031769">
    <property type="protein sequence ID" value="AXR06946.1"/>
    <property type="molecule type" value="Genomic_DNA"/>
</dbReference>
<evidence type="ECO:0000256" key="1">
    <source>
        <dbReference type="SAM" id="Phobius"/>
    </source>
</evidence>
<keyword evidence="1" id="KW-0812">Transmembrane</keyword>
<organism evidence="2 3">
    <name type="scientific">Salinimonas sediminis</name>
    <dbReference type="NCBI Taxonomy" id="2303538"/>
    <lineage>
        <taxon>Bacteria</taxon>
        <taxon>Pseudomonadati</taxon>
        <taxon>Pseudomonadota</taxon>
        <taxon>Gammaproteobacteria</taxon>
        <taxon>Alteromonadales</taxon>
        <taxon>Alteromonadaceae</taxon>
        <taxon>Alteromonas/Salinimonas group</taxon>
        <taxon>Salinimonas</taxon>
    </lineage>
</organism>
<evidence type="ECO:0000313" key="3">
    <source>
        <dbReference type="Proteomes" id="UP000262073"/>
    </source>
</evidence>
<dbReference type="KEGG" id="salm:D0Y50_11635"/>
<reference evidence="2 3" key="1">
    <citation type="submission" date="2018-08" db="EMBL/GenBank/DDBJ databases">
        <title>Salinimonas sediminis sp. nov., a piezophilic bacterium isolated from a deep-sea sediment sample from the New Britain Trench.</title>
        <authorList>
            <person name="Cao J."/>
        </authorList>
    </citation>
    <scope>NUCLEOTIDE SEQUENCE [LARGE SCALE GENOMIC DNA]</scope>
    <source>
        <strain evidence="2 3">N102</strain>
    </source>
</reference>
<proteinExistence type="predicted"/>
<dbReference type="RefSeq" id="WP_108567125.1">
    <property type="nucleotide sequence ID" value="NZ_CP031769.1"/>
</dbReference>
<dbReference type="Proteomes" id="UP000262073">
    <property type="component" value="Chromosome"/>
</dbReference>
<name>A0A346NN39_9ALTE</name>
<sequence>MFEALVHIPTWPLINLAALCIYILTVKRLTVFSFVFVGTLILDALHLGAEYYFISLNVLHQFDTVLFVSWYVFFGLTDLLFVALIVWWSSNLKMALDWSSKGVITLYLFMGLLQLVTLFARLFFYWESFDTIHNLLIVISNYTVSVLLLGHVAVVACLKMFSNNYRNYS</sequence>
<keyword evidence="1" id="KW-1133">Transmembrane helix</keyword>
<feature type="transmembrane region" description="Helical" evidence="1">
    <location>
        <begin position="31"/>
        <end position="54"/>
    </location>
</feature>
<protein>
    <submittedName>
        <fullName evidence="2">Uncharacterized protein</fullName>
    </submittedName>
</protein>
<gene>
    <name evidence="2" type="ORF">D0Y50_11635</name>
</gene>
<dbReference type="AlphaFoldDB" id="A0A346NN39"/>
<keyword evidence="3" id="KW-1185">Reference proteome</keyword>
<feature type="transmembrane region" description="Helical" evidence="1">
    <location>
        <begin position="132"/>
        <end position="158"/>
    </location>
</feature>